<feature type="domain" description="DC1" evidence="6">
    <location>
        <begin position="104"/>
        <end position="151"/>
    </location>
</feature>
<feature type="domain" description="DC1" evidence="6">
    <location>
        <begin position="161"/>
        <end position="202"/>
    </location>
</feature>
<evidence type="ECO:0000256" key="4">
    <source>
        <dbReference type="ARBA" id="ARBA00022927"/>
    </source>
</evidence>
<dbReference type="InterPro" id="IPR011989">
    <property type="entry name" value="ARM-like"/>
</dbReference>
<comment type="similarity">
    <text evidence="1">Belongs to the importin alpha family.</text>
</comment>
<organism evidence="7 8">
    <name type="scientific">Gossypium australe</name>
    <dbReference type="NCBI Taxonomy" id="47621"/>
    <lineage>
        <taxon>Eukaryota</taxon>
        <taxon>Viridiplantae</taxon>
        <taxon>Streptophyta</taxon>
        <taxon>Embryophyta</taxon>
        <taxon>Tracheophyta</taxon>
        <taxon>Spermatophyta</taxon>
        <taxon>Magnoliopsida</taxon>
        <taxon>eudicotyledons</taxon>
        <taxon>Gunneridae</taxon>
        <taxon>Pentapetalae</taxon>
        <taxon>rosids</taxon>
        <taxon>malvids</taxon>
        <taxon>Malvales</taxon>
        <taxon>Malvaceae</taxon>
        <taxon>Malvoideae</taxon>
        <taxon>Gossypium</taxon>
    </lineage>
</organism>
<dbReference type="OrthoDB" id="29145at2759"/>
<comment type="caution">
    <text evidence="7">The sequence shown here is derived from an EMBL/GenBank/DDBJ whole genome shotgun (WGS) entry which is preliminary data.</text>
</comment>
<evidence type="ECO:0000256" key="2">
    <source>
        <dbReference type="ARBA" id="ARBA00022448"/>
    </source>
</evidence>
<dbReference type="PROSITE" id="PS50176">
    <property type="entry name" value="ARM_REPEAT"/>
    <property type="match status" value="1"/>
</dbReference>
<dbReference type="Pfam" id="PF03107">
    <property type="entry name" value="C1_2"/>
    <property type="match status" value="2"/>
</dbReference>
<reference evidence="8" key="1">
    <citation type="journal article" date="2019" name="Plant Biotechnol. J.">
        <title>Genome sequencing of the Australian wild diploid species Gossypium australe highlights disease resistance and delayed gland morphogenesis.</title>
        <authorList>
            <person name="Cai Y."/>
            <person name="Cai X."/>
            <person name="Wang Q."/>
            <person name="Wang P."/>
            <person name="Zhang Y."/>
            <person name="Cai C."/>
            <person name="Xu Y."/>
            <person name="Wang K."/>
            <person name="Zhou Z."/>
            <person name="Wang C."/>
            <person name="Geng S."/>
            <person name="Li B."/>
            <person name="Dong Q."/>
            <person name="Hou Y."/>
            <person name="Wang H."/>
            <person name="Ai P."/>
            <person name="Liu Z."/>
            <person name="Yi F."/>
            <person name="Sun M."/>
            <person name="An G."/>
            <person name="Cheng J."/>
            <person name="Zhang Y."/>
            <person name="Shi Q."/>
            <person name="Xie Y."/>
            <person name="Shi X."/>
            <person name="Chang Y."/>
            <person name="Huang F."/>
            <person name="Chen Y."/>
            <person name="Hong S."/>
            <person name="Mi L."/>
            <person name="Sun Q."/>
            <person name="Zhang L."/>
            <person name="Zhou B."/>
            <person name="Peng R."/>
            <person name="Zhang X."/>
            <person name="Liu F."/>
        </authorList>
    </citation>
    <scope>NUCLEOTIDE SEQUENCE [LARGE SCALE GENOMIC DNA]</scope>
    <source>
        <strain evidence="8">cv. PA1801</strain>
    </source>
</reference>
<evidence type="ECO:0000313" key="7">
    <source>
        <dbReference type="EMBL" id="KAA3472573.1"/>
    </source>
</evidence>
<protein>
    <submittedName>
        <fullName evidence="7">Armadillo</fullName>
    </submittedName>
</protein>
<dbReference type="Gene3D" id="1.25.10.10">
    <property type="entry name" value="Leucine-rich Repeat Variant"/>
    <property type="match status" value="1"/>
</dbReference>
<evidence type="ECO:0000256" key="1">
    <source>
        <dbReference type="ARBA" id="ARBA00010394"/>
    </source>
</evidence>
<keyword evidence="4" id="KW-0653">Protein transport</keyword>
<dbReference type="AlphaFoldDB" id="A0A5B6VTZ9"/>
<keyword evidence="3" id="KW-0677">Repeat</keyword>
<dbReference type="InterPro" id="IPR046349">
    <property type="entry name" value="C1-like_sf"/>
</dbReference>
<accession>A0A5B6VTZ9</accession>
<dbReference type="InterPro" id="IPR000225">
    <property type="entry name" value="Armadillo"/>
</dbReference>
<gene>
    <name evidence="7" type="ORF">EPI10_023044</name>
</gene>
<feature type="repeat" description="ARM" evidence="5">
    <location>
        <begin position="237"/>
        <end position="265"/>
    </location>
</feature>
<dbReference type="GO" id="GO:0015031">
    <property type="term" value="P:protein transport"/>
    <property type="evidence" value="ECO:0007669"/>
    <property type="project" value="UniProtKB-KW"/>
</dbReference>
<evidence type="ECO:0000313" key="8">
    <source>
        <dbReference type="Proteomes" id="UP000325315"/>
    </source>
</evidence>
<dbReference type="SUPFAM" id="SSF48371">
    <property type="entry name" value="ARM repeat"/>
    <property type="match status" value="1"/>
</dbReference>
<dbReference type="EMBL" id="SMMG02000005">
    <property type="protein sequence ID" value="KAA3472573.1"/>
    <property type="molecule type" value="Genomic_DNA"/>
</dbReference>
<proteinExistence type="inferred from homology"/>
<dbReference type="SUPFAM" id="SSF57889">
    <property type="entry name" value="Cysteine-rich domain"/>
    <property type="match status" value="2"/>
</dbReference>
<keyword evidence="8" id="KW-1185">Reference proteome</keyword>
<sequence length="525" mass="59086">MENKALFVEQNEGSHVIRTLSLFRPIIHPHQMYEVTEELKGENYCSGCRLLIACEECRDICYGFIYFCEQCNFKLDMKCAALTIHKIGVLEEKITGRVTELHHFTHPHKLALANFNDPKHKRQCHICGLQILGPAYLCPERYCLYILHESCLRLPQKIRVPFHPNHMLVNRLLPTSQQCYACTLELGIFAYSCEHCDFNLHVEDNIETRKNIHEERFRKELENLVARPPIEEVIQAGVVPRFVELLGSPNDYVREQAVLALGNIAAVSLRCRDVVLGHGALLPLLALLNEPVSPSMLRNATWTLSRFCKPPFDQVKLVLPTLAHLIHSKDEVVLAKACRVLSYFSDGTNDKIQAVIEAGVLGRLAELLMHPSYSVITPALYTVKHIVTDVQIQAIIEANITAPLVHLLQIAESDIHKQATKAISNATSGGTHDQIRFLVSQGCIKSLCDFLYYADEPETIAACLQGLENILKVVEADKNMGITGGVNLYAQMIDAAGGREKIKILGSLKITEFYEKAVELLKTYW</sequence>
<dbReference type="SMART" id="SM00185">
    <property type="entry name" value="ARM"/>
    <property type="match status" value="5"/>
</dbReference>
<evidence type="ECO:0000256" key="3">
    <source>
        <dbReference type="ARBA" id="ARBA00022737"/>
    </source>
</evidence>
<keyword evidence="2" id="KW-0813">Transport</keyword>
<evidence type="ECO:0000256" key="5">
    <source>
        <dbReference type="PROSITE-ProRule" id="PRU00259"/>
    </source>
</evidence>
<dbReference type="PANTHER" id="PTHR23316">
    <property type="entry name" value="IMPORTIN ALPHA"/>
    <property type="match status" value="1"/>
</dbReference>
<dbReference type="InterPro" id="IPR004146">
    <property type="entry name" value="DC1"/>
</dbReference>
<evidence type="ECO:0000259" key="6">
    <source>
        <dbReference type="Pfam" id="PF03107"/>
    </source>
</evidence>
<dbReference type="Pfam" id="PF00514">
    <property type="entry name" value="Arm"/>
    <property type="match status" value="4"/>
</dbReference>
<dbReference type="Proteomes" id="UP000325315">
    <property type="component" value="Unassembled WGS sequence"/>
</dbReference>
<dbReference type="InterPro" id="IPR016024">
    <property type="entry name" value="ARM-type_fold"/>
</dbReference>
<name>A0A5B6VTZ9_9ROSI</name>